<dbReference type="PANTHER" id="PTHR36742">
    <property type="entry name" value="MYOSIN-G HEAVY CHAIN-LIKE PROTEIN"/>
    <property type="match status" value="1"/>
</dbReference>
<protein>
    <submittedName>
        <fullName evidence="3">Uncharacterized protein</fullName>
    </submittedName>
</protein>
<evidence type="ECO:0000313" key="3">
    <source>
        <dbReference type="EMBL" id="KAI7745560.1"/>
    </source>
</evidence>
<keyword evidence="4" id="KW-1185">Reference proteome</keyword>
<dbReference type="Proteomes" id="UP001206925">
    <property type="component" value="Unassembled WGS sequence"/>
</dbReference>
<keyword evidence="2" id="KW-1133">Transmembrane helix</keyword>
<sequence>MTFMNYTTSCRGVCIHPNCSFIVPYNKTKHIFFTLTPAAALSEKGGNVGEDDRPNTSAPSPSARTQLDLLEQLTTTASPSDYGSDRNYADLTIREKLIELVGDRDDDFSMRLGKKMKVPKLLTVSQKRNIRRQSYLNEVSRRNDTNFFATIGAFVLLPPIIILGVAIATGYVQLFP</sequence>
<evidence type="ECO:0000256" key="2">
    <source>
        <dbReference type="SAM" id="Phobius"/>
    </source>
</evidence>
<dbReference type="GO" id="GO:0009507">
    <property type="term" value="C:chloroplast"/>
    <property type="evidence" value="ECO:0007669"/>
    <property type="project" value="TreeGrafter"/>
</dbReference>
<comment type="caution">
    <text evidence="3">The sequence shown here is derived from an EMBL/GenBank/DDBJ whole genome shotgun (WGS) entry which is preliminary data.</text>
</comment>
<accession>A0AAD5CQV1</accession>
<evidence type="ECO:0000256" key="1">
    <source>
        <dbReference type="SAM" id="MobiDB-lite"/>
    </source>
</evidence>
<proteinExistence type="predicted"/>
<dbReference type="AlphaFoldDB" id="A0AAD5CQV1"/>
<keyword evidence="2" id="KW-0812">Transmembrane</keyword>
<organism evidence="3 4">
    <name type="scientific">Ambrosia artemisiifolia</name>
    <name type="common">Common ragweed</name>
    <dbReference type="NCBI Taxonomy" id="4212"/>
    <lineage>
        <taxon>Eukaryota</taxon>
        <taxon>Viridiplantae</taxon>
        <taxon>Streptophyta</taxon>
        <taxon>Embryophyta</taxon>
        <taxon>Tracheophyta</taxon>
        <taxon>Spermatophyta</taxon>
        <taxon>Magnoliopsida</taxon>
        <taxon>eudicotyledons</taxon>
        <taxon>Gunneridae</taxon>
        <taxon>Pentapetalae</taxon>
        <taxon>asterids</taxon>
        <taxon>campanulids</taxon>
        <taxon>Asterales</taxon>
        <taxon>Asteraceae</taxon>
        <taxon>Asteroideae</taxon>
        <taxon>Heliantheae alliance</taxon>
        <taxon>Heliantheae</taxon>
        <taxon>Ambrosia</taxon>
    </lineage>
</organism>
<reference evidence="3" key="1">
    <citation type="submission" date="2022-06" db="EMBL/GenBank/DDBJ databases">
        <title>Uncovering the hologenomic basis of an extraordinary plant invasion.</title>
        <authorList>
            <person name="Bieker V.C."/>
            <person name="Martin M.D."/>
            <person name="Gilbert T."/>
            <person name="Hodgins K."/>
            <person name="Battlay P."/>
            <person name="Petersen B."/>
            <person name="Wilson J."/>
        </authorList>
    </citation>
    <scope>NUCLEOTIDE SEQUENCE</scope>
    <source>
        <strain evidence="3">AA19_3_7</strain>
        <tissue evidence="3">Leaf</tissue>
    </source>
</reference>
<name>A0AAD5CQV1_AMBAR</name>
<evidence type="ECO:0000313" key="4">
    <source>
        <dbReference type="Proteomes" id="UP001206925"/>
    </source>
</evidence>
<dbReference type="PANTHER" id="PTHR36742:SF1">
    <property type="entry name" value="MYOSIN-G HEAVY CHAIN-LIKE PROTEIN"/>
    <property type="match status" value="1"/>
</dbReference>
<dbReference type="EMBL" id="JAMZMK010007201">
    <property type="protein sequence ID" value="KAI7745560.1"/>
    <property type="molecule type" value="Genomic_DNA"/>
</dbReference>
<feature type="transmembrane region" description="Helical" evidence="2">
    <location>
        <begin position="147"/>
        <end position="172"/>
    </location>
</feature>
<gene>
    <name evidence="3" type="ORF">M8C21_024639</name>
</gene>
<feature type="region of interest" description="Disordered" evidence="1">
    <location>
        <begin position="43"/>
        <end position="63"/>
    </location>
</feature>
<keyword evidence="2" id="KW-0472">Membrane</keyword>